<keyword evidence="1" id="KW-0732">Signal</keyword>
<feature type="chain" id="PRO_5024906932" evidence="1">
    <location>
        <begin position="21"/>
        <end position="84"/>
    </location>
</feature>
<dbReference type="AlphaFoldDB" id="A0A5N6W4C2"/>
<accession>A0A5N6W4C2</accession>
<name>A0A5N6W4C2_9EURO</name>
<proteinExistence type="predicted"/>
<dbReference type="Proteomes" id="UP000325433">
    <property type="component" value="Unassembled WGS sequence"/>
</dbReference>
<protein>
    <submittedName>
        <fullName evidence="2">Uncharacterized protein</fullName>
    </submittedName>
</protein>
<reference evidence="3" key="1">
    <citation type="submission" date="2019-04" db="EMBL/GenBank/DDBJ databases">
        <title>Friends and foes A comparative genomics studyof 23 Aspergillus species from section Flavi.</title>
        <authorList>
            <consortium name="DOE Joint Genome Institute"/>
            <person name="Kjaerbolling I."/>
            <person name="Vesth T."/>
            <person name="Frisvad J.C."/>
            <person name="Nybo J.L."/>
            <person name="Theobald S."/>
            <person name="Kildgaard S."/>
            <person name="Isbrandt T."/>
            <person name="Kuo A."/>
            <person name="Sato A."/>
            <person name="Lyhne E.K."/>
            <person name="Kogle M.E."/>
            <person name="Wiebenga A."/>
            <person name="Kun R.S."/>
            <person name="Lubbers R.J."/>
            <person name="Makela M.R."/>
            <person name="Barry K."/>
            <person name="Chovatia M."/>
            <person name="Clum A."/>
            <person name="Daum C."/>
            <person name="Haridas S."/>
            <person name="He G."/>
            <person name="LaButti K."/>
            <person name="Lipzen A."/>
            <person name="Mondo S."/>
            <person name="Riley R."/>
            <person name="Salamov A."/>
            <person name="Simmons B.A."/>
            <person name="Magnuson J.K."/>
            <person name="Henrissat B."/>
            <person name="Mortensen U.H."/>
            <person name="Larsen T.O."/>
            <person name="Devries R.P."/>
            <person name="Grigoriev I.V."/>
            <person name="Machida M."/>
            <person name="Baker S.E."/>
            <person name="Andersen M.R."/>
        </authorList>
    </citation>
    <scope>NUCLEOTIDE SEQUENCE [LARGE SCALE GENOMIC DNA]</scope>
    <source>
        <strain evidence="3">CBS 130015</strain>
    </source>
</reference>
<sequence length="84" mass="9220">MIASPFVTGSLGITLYLALSADLSLSLVEIVSDALLRSTSKRGRSTEWELLSTTVGNSSKSQKSQWSLILNETVIELSWQLRMC</sequence>
<dbReference type="EMBL" id="ML738317">
    <property type="protein sequence ID" value="KAE8314679.1"/>
    <property type="molecule type" value="Genomic_DNA"/>
</dbReference>
<organism evidence="2 3">
    <name type="scientific">Aspergillus transmontanensis</name>
    <dbReference type="NCBI Taxonomy" id="1034304"/>
    <lineage>
        <taxon>Eukaryota</taxon>
        <taxon>Fungi</taxon>
        <taxon>Dikarya</taxon>
        <taxon>Ascomycota</taxon>
        <taxon>Pezizomycotina</taxon>
        <taxon>Eurotiomycetes</taxon>
        <taxon>Eurotiomycetidae</taxon>
        <taxon>Eurotiales</taxon>
        <taxon>Aspergillaceae</taxon>
        <taxon>Aspergillus</taxon>
        <taxon>Aspergillus subgen. Circumdati</taxon>
    </lineage>
</organism>
<feature type="signal peptide" evidence="1">
    <location>
        <begin position="1"/>
        <end position="20"/>
    </location>
</feature>
<gene>
    <name evidence="2" type="ORF">BDV41DRAFT_533504</name>
</gene>
<keyword evidence="3" id="KW-1185">Reference proteome</keyword>
<evidence type="ECO:0000313" key="2">
    <source>
        <dbReference type="EMBL" id="KAE8314679.1"/>
    </source>
</evidence>
<evidence type="ECO:0000256" key="1">
    <source>
        <dbReference type="SAM" id="SignalP"/>
    </source>
</evidence>
<evidence type="ECO:0000313" key="3">
    <source>
        <dbReference type="Proteomes" id="UP000325433"/>
    </source>
</evidence>